<dbReference type="SUPFAM" id="SSF69118">
    <property type="entry name" value="AhpD-like"/>
    <property type="match status" value="1"/>
</dbReference>
<comment type="caution">
    <text evidence="2">The sequence shown here is derived from an EMBL/GenBank/DDBJ whole genome shotgun (WGS) entry which is preliminary data.</text>
</comment>
<dbReference type="AlphaFoldDB" id="A0A5D0TYI3"/>
<dbReference type="Gene3D" id="1.20.1290.10">
    <property type="entry name" value="AhpD-like"/>
    <property type="match status" value="1"/>
</dbReference>
<sequence length="41" mass="4753">MAMVRTDLARTHLLELVRIRTSQINDCAFCLRMHTRDGPLP</sequence>
<evidence type="ECO:0000259" key="1">
    <source>
        <dbReference type="Pfam" id="PF02627"/>
    </source>
</evidence>
<dbReference type="OrthoDB" id="9801997at2"/>
<dbReference type="InterPro" id="IPR003779">
    <property type="entry name" value="CMD-like"/>
</dbReference>
<evidence type="ECO:0000313" key="3">
    <source>
        <dbReference type="Proteomes" id="UP000322634"/>
    </source>
</evidence>
<dbReference type="InterPro" id="IPR004675">
    <property type="entry name" value="AhpD_core"/>
</dbReference>
<dbReference type="Proteomes" id="UP000322634">
    <property type="component" value="Unassembled WGS sequence"/>
</dbReference>
<dbReference type="InterPro" id="IPR029032">
    <property type="entry name" value="AhpD-like"/>
</dbReference>
<organism evidence="2 3">
    <name type="scientific">Actinomadura syzygii</name>
    <dbReference type="NCBI Taxonomy" id="1427538"/>
    <lineage>
        <taxon>Bacteria</taxon>
        <taxon>Bacillati</taxon>
        <taxon>Actinomycetota</taxon>
        <taxon>Actinomycetes</taxon>
        <taxon>Streptosporangiales</taxon>
        <taxon>Thermomonosporaceae</taxon>
        <taxon>Actinomadura</taxon>
    </lineage>
</organism>
<protein>
    <recommendedName>
        <fullName evidence="1">Carboxymuconolactone decarboxylase-like domain-containing protein</fullName>
    </recommendedName>
</protein>
<dbReference type="NCBIfam" id="TIGR00778">
    <property type="entry name" value="ahpD_dom"/>
    <property type="match status" value="1"/>
</dbReference>
<name>A0A5D0TYI3_9ACTN</name>
<proteinExistence type="predicted"/>
<dbReference type="GO" id="GO:0051920">
    <property type="term" value="F:peroxiredoxin activity"/>
    <property type="evidence" value="ECO:0007669"/>
    <property type="project" value="InterPro"/>
</dbReference>
<dbReference type="Pfam" id="PF02627">
    <property type="entry name" value="CMD"/>
    <property type="match status" value="1"/>
</dbReference>
<accession>A0A5D0TYI3</accession>
<dbReference type="EMBL" id="VSFF01000012">
    <property type="protein sequence ID" value="TYC10510.1"/>
    <property type="molecule type" value="Genomic_DNA"/>
</dbReference>
<gene>
    <name evidence="2" type="ORF">FXF65_30560</name>
</gene>
<reference evidence="2 3" key="1">
    <citation type="submission" date="2019-08" db="EMBL/GenBank/DDBJ databases">
        <title>Actinomadura sp. nov. CYP1-5 isolated from mountain soil.</title>
        <authorList>
            <person name="Songsumanus A."/>
            <person name="Kuncharoen N."/>
            <person name="Kudo T."/>
            <person name="Yuki M."/>
            <person name="Igarashi Y."/>
            <person name="Tanasupawat S."/>
        </authorList>
    </citation>
    <scope>NUCLEOTIDE SEQUENCE [LARGE SCALE GENOMIC DNA]</scope>
    <source>
        <strain evidence="2 3">GKU157</strain>
    </source>
</reference>
<feature type="domain" description="Carboxymuconolactone decarboxylase-like" evidence="1">
    <location>
        <begin position="13"/>
        <end position="37"/>
    </location>
</feature>
<keyword evidence="3" id="KW-1185">Reference proteome</keyword>
<evidence type="ECO:0000313" key="2">
    <source>
        <dbReference type="EMBL" id="TYC10510.1"/>
    </source>
</evidence>